<dbReference type="SUPFAM" id="SSF56112">
    <property type="entry name" value="Protein kinase-like (PK-like)"/>
    <property type="match status" value="1"/>
</dbReference>
<evidence type="ECO:0000256" key="1">
    <source>
        <dbReference type="SAM" id="MobiDB-lite"/>
    </source>
</evidence>
<evidence type="ECO:0000313" key="3">
    <source>
        <dbReference type="EMBL" id="KAJ4373789.1"/>
    </source>
</evidence>
<feature type="compositionally biased region" description="Polar residues" evidence="1">
    <location>
        <begin position="760"/>
        <end position="769"/>
    </location>
</feature>
<dbReference type="GO" id="GO:0004674">
    <property type="term" value="F:protein serine/threonine kinase activity"/>
    <property type="evidence" value="ECO:0007669"/>
    <property type="project" value="TreeGrafter"/>
</dbReference>
<sequence>MALSVEHTQPCQISVQQQLSNDIVEAVNSTREGPDQLSDQFLPKTELTRILSKESLFKLYAELFDAQDEGRESNESATTRSSLESSTTGDSRKPNATNPGILEAYVEKTLETSRTWLLALFLYDQRHRCLDLFKEWLSGNKPDLPTDSDLPLSGEQIENVFQASDHQYIINHQAVFVPFTIQEAQHQDLPFSRCRKPFIGSPVPIGKGGSGAVFRVKIAAGHWAYEKYYNTETEKDIEVAMKVFEERPNQAVESATRDFNNEKMVLDELQSMNLRHLMILLDLGSVTEKDEGGSEIRHMLFYDLAKCDLEEFFIDKDRVYENRYTVKSFLLSKGVDVLEAFAFLHEKFKGLHLDIKLDNIVVFEDARTRKGSQSSAASGMDMELTWKITDFNLSMKKINRTGTQSWFKVSSLDSRESTVPSPREAGEFQAPEIQKRKDDASEGSDVWSMGGILLFLLAFVHEGHEGVKHLYEQLQVQFREQGGRSRLFYVVKSAAKGESTYEWEGAELEYLDNFRPDTGTIKEGFEAAINPGVLKWSNSLHGDADGSEQECLRRAFAVIFKSVLVIDRKKRLSATQLHREFAKVRNCYKEVEQGSAPNDNPPEAMTGNRPDEITPPVGESPCDHSALCTAIMNKEDKTIGRLVENPENANTMCPRCAEYPIHKILKVQSDPTRDKALRALLKPPSTIDINLRCPDSCLTPIERACEAPGDAQALQLLFHFFPHITITKEFRNEHKHSLNHLAKRLIEEAYQRSKKDQSKRQASASTSGS</sequence>
<dbReference type="OrthoDB" id="5986190at2759"/>
<dbReference type="GO" id="GO:0005737">
    <property type="term" value="C:cytoplasm"/>
    <property type="evidence" value="ECO:0007669"/>
    <property type="project" value="TreeGrafter"/>
</dbReference>
<feature type="region of interest" description="Disordered" evidence="1">
    <location>
        <begin position="416"/>
        <end position="441"/>
    </location>
</feature>
<dbReference type="Gene3D" id="1.10.510.10">
    <property type="entry name" value="Transferase(Phosphotransferase) domain 1"/>
    <property type="match status" value="1"/>
</dbReference>
<accession>A0A9W9CPQ1</accession>
<dbReference type="Pfam" id="PF00069">
    <property type="entry name" value="Pkinase"/>
    <property type="match status" value="1"/>
</dbReference>
<gene>
    <name evidence="3" type="ORF">N0V83_002528</name>
</gene>
<keyword evidence="4" id="KW-1185">Reference proteome</keyword>
<organism evidence="3 4">
    <name type="scientific">Neocucurbitaria cava</name>
    <dbReference type="NCBI Taxonomy" id="798079"/>
    <lineage>
        <taxon>Eukaryota</taxon>
        <taxon>Fungi</taxon>
        <taxon>Dikarya</taxon>
        <taxon>Ascomycota</taxon>
        <taxon>Pezizomycotina</taxon>
        <taxon>Dothideomycetes</taxon>
        <taxon>Pleosporomycetidae</taxon>
        <taxon>Pleosporales</taxon>
        <taxon>Pleosporineae</taxon>
        <taxon>Cucurbitariaceae</taxon>
        <taxon>Neocucurbitaria</taxon>
    </lineage>
</organism>
<comment type="caution">
    <text evidence="3">The sequence shown here is derived from an EMBL/GenBank/DDBJ whole genome shotgun (WGS) entry which is preliminary data.</text>
</comment>
<protein>
    <recommendedName>
        <fullName evidence="2">Protein kinase domain-containing protein</fullName>
    </recommendedName>
</protein>
<proteinExistence type="predicted"/>
<dbReference type="PROSITE" id="PS50011">
    <property type="entry name" value="PROTEIN_KINASE_DOM"/>
    <property type="match status" value="1"/>
</dbReference>
<dbReference type="Proteomes" id="UP001140560">
    <property type="component" value="Unassembled WGS sequence"/>
</dbReference>
<dbReference type="PANTHER" id="PTHR44167:SF24">
    <property type="entry name" value="SERINE_THREONINE-PROTEIN KINASE CHK2"/>
    <property type="match status" value="1"/>
</dbReference>
<feature type="region of interest" description="Disordered" evidence="1">
    <location>
        <begin position="750"/>
        <end position="769"/>
    </location>
</feature>
<feature type="region of interest" description="Disordered" evidence="1">
    <location>
        <begin position="68"/>
        <end position="98"/>
    </location>
</feature>
<dbReference type="GO" id="GO:0005524">
    <property type="term" value="F:ATP binding"/>
    <property type="evidence" value="ECO:0007669"/>
    <property type="project" value="InterPro"/>
</dbReference>
<dbReference type="PANTHER" id="PTHR44167">
    <property type="entry name" value="OVARIAN-SPECIFIC SERINE/THREONINE-PROTEIN KINASE LOK-RELATED"/>
    <property type="match status" value="1"/>
</dbReference>
<dbReference type="EMBL" id="JAPEUY010000004">
    <property type="protein sequence ID" value="KAJ4373789.1"/>
    <property type="molecule type" value="Genomic_DNA"/>
</dbReference>
<feature type="region of interest" description="Disordered" evidence="1">
    <location>
        <begin position="592"/>
        <end position="612"/>
    </location>
</feature>
<dbReference type="InterPro" id="IPR000719">
    <property type="entry name" value="Prot_kinase_dom"/>
</dbReference>
<evidence type="ECO:0000259" key="2">
    <source>
        <dbReference type="PROSITE" id="PS50011"/>
    </source>
</evidence>
<dbReference type="GO" id="GO:0005634">
    <property type="term" value="C:nucleus"/>
    <property type="evidence" value="ECO:0007669"/>
    <property type="project" value="TreeGrafter"/>
</dbReference>
<evidence type="ECO:0000313" key="4">
    <source>
        <dbReference type="Proteomes" id="UP001140560"/>
    </source>
</evidence>
<feature type="compositionally biased region" description="Polar residues" evidence="1">
    <location>
        <begin position="75"/>
        <end position="98"/>
    </location>
</feature>
<dbReference type="AlphaFoldDB" id="A0A9W9CPQ1"/>
<feature type="domain" description="Protein kinase" evidence="2">
    <location>
        <begin position="199"/>
        <end position="581"/>
    </location>
</feature>
<dbReference type="GO" id="GO:0044773">
    <property type="term" value="P:mitotic DNA damage checkpoint signaling"/>
    <property type="evidence" value="ECO:0007669"/>
    <property type="project" value="TreeGrafter"/>
</dbReference>
<feature type="compositionally biased region" description="Basic and acidic residues" evidence="1">
    <location>
        <begin position="750"/>
        <end position="759"/>
    </location>
</feature>
<dbReference type="InterPro" id="IPR011009">
    <property type="entry name" value="Kinase-like_dom_sf"/>
</dbReference>
<name>A0A9W9CPQ1_9PLEO</name>
<reference evidence="3" key="1">
    <citation type="submission" date="2022-10" db="EMBL/GenBank/DDBJ databases">
        <title>Tapping the CABI collections for fungal endophytes: first genome assemblies for Collariella, Neodidymelliopsis, Ascochyta clinopodiicola, Didymella pomorum, Didymosphaeria variabile, Neocosmospora piperis and Neocucurbitaria cava.</title>
        <authorList>
            <person name="Hill R."/>
        </authorList>
    </citation>
    <scope>NUCLEOTIDE SEQUENCE</scope>
    <source>
        <strain evidence="3">IMI 356814</strain>
    </source>
</reference>
<dbReference type="SMART" id="SM00220">
    <property type="entry name" value="S_TKc"/>
    <property type="match status" value="1"/>
</dbReference>